<evidence type="ECO:0000256" key="1">
    <source>
        <dbReference type="SAM" id="MobiDB-lite"/>
    </source>
</evidence>
<sequence length="296" mass="30314">MKVVGEERAAGQDDDKIGGAHTAAGQGGGEVGGGGPEDGDEVDEQGIEWVEWLSQEQEQQPQEGVSPASPPCVEGLVDGAEDAGAGGDGGFVGGLPPVVAADVAAVGTPQSNSRPDPTDGLESPPGRLARMRPSLEAGITWEVIAGYILEEGVHPFHFSGQRQEQLIQMDQRLGQEVQMFASGLVASARLLEAGRGLVGSTGGQAYRRPRGRALVPPALAGGLLCSPPAPAEPALLPNRSPSAELIRSGVALALAPSPPLPGIRPPLTGSNSGRQVAAAACHGPSFPRWPRRVTAR</sequence>
<feature type="compositionally biased region" description="Basic and acidic residues" evidence="1">
    <location>
        <begin position="1"/>
        <end position="18"/>
    </location>
</feature>
<proteinExistence type="predicted"/>
<feature type="region of interest" description="Disordered" evidence="1">
    <location>
        <begin position="107"/>
        <end position="127"/>
    </location>
</feature>
<name>A0AAE0GCT8_9CHLO</name>
<organism evidence="2 3">
    <name type="scientific">Cymbomonas tetramitiformis</name>
    <dbReference type="NCBI Taxonomy" id="36881"/>
    <lineage>
        <taxon>Eukaryota</taxon>
        <taxon>Viridiplantae</taxon>
        <taxon>Chlorophyta</taxon>
        <taxon>Pyramimonadophyceae</taxon>
        <taxon>Pyramimonadales</taxon>
        <taxon>Pyramimonadaceae</taxon>
        <taxon>Cymbomonas</taxon>
    </lineage>
</organism>
<dbReference type="AlphaFoldDB" id="A0AAE0GCT8"/>
<feature type="compositionally biased region" description="Gly residues" evidence="1">
    <location>
        <begin position="25"/>
        <end position="36"/>
    </location>
</feature>
<feature type="compositionally biased region" description="Acidic residues" evidence="1">
    <location>
        <begin position="37"/>
        <end position="46"/>
    </location>
</feature>
<accession>A0AAE0GCT8</accession>
<dbReference type="Proteomes" id="UP001190700">
    <property type="component" value="Unassembled WGS sequence"/>
</dbReference>
<gene>
    <name evidence="2" type="ORF">CYMTET_16300</name>
</gene>
<evidence type="ECO:0000313" key="3">
    <source>
        <dbReference type="Proteomes" id="UP001190700"/>
    </source>
</evidence>
<reference evidence="2 3" key="1">
    <citation type="journal article" date="2015" name="Genome Biol. Evol.">
        <title>Comparative Genomics of a Bacterivorous Green Alga Reveals Evolutionary Causalities and Consequences of Phago-Mixotrophic Mode of Nutrition.</title>
        <authorList>
            <person name="Burns J.A."/>
            <person name="Paasch A."/>
            <person name="Narechania A."/>
            <person name="Kim E."/>
        </authorList>
    </citation>
    <scope>NUCLEOTIDE SEQUENCE [LARGE SCALE GENOMIC DNA]</scope>
    <source>
        <strain evidence="2 3">PLY_AMNH</strain>
    </source>
</reference>
<keyword evidence="3" id="KW-1185">Reference proteome</keyword>
<evidence type="ECO:0000313" key="2">
    <source>
        <dbReference type="EMBL" id="KAK3275580.1"/>
    </source>
</evidence>
<dbReference type="EMBL" id="LGRX02007140">
    <property type="protein sequence ID" value="KAK3275580.1"/>
    <property type="molecule type" value="Genomic_DNA"/>
</dbReference>
<comment type="caution">
    <text evidence="2">The sequence shown here is derived from an EMBL/GenBank/DDBJ whole genome shotgun (WGS) entry which is preliminary data.</text>
</comment>
<feature type="compositionally biased region" description="Polar residues" evidence="1">
    <location>
        <begin position="54"/>
        <end position="63"/>
    </location>
</feature>
<feature type="region of interest" description="Disordered" evidence="1">
    <location>
        <begin position="1"/>
        <end position="91"/>
    </location>
</feature>
<protein>
    <submittedName>
        <fullName evidence="2">Uncharacterized protein</fullName>
    </submittedName>
</protein>